<dbReference type="EMBL" id="UINC01007678">
    <property type="protein sequence ID" value="SVA34559.1"/>
    <property type="molecule type" value="Genomic_DNA"/>
</dbReference>
<evidence type="ECO:0000313" key="2">
    <source>
        <dbReference type="EMBL" id="SVA34559.1"/>
    </source>
</evidence>
<dbReference type="InterPro" id="IPR010839">
    <property type="entry name" value="AtuA_N"/>
</dbReference>
<dbReference type="PANTHER" id="PTHR47472:SF1">
    <property type="entry name" value="DUF1446-DOMAIN-CONTAINING PROTEIN"/>
    <property type="match status" value="1"/>
</dbReference>
<feature type="non-terminal residue" evidence="2">
    <location>
        <position position="413"/>
    </location>
</feature>
<organism evidence="2">
    <name type="scientific">marine metagenome</name>
    <dbReference type="NCBI Taxonomy" id="408172"/>
    <lineage>
        <taxon>unclassified sequences</taxon>
        <taxon>metagenomes</taxon>
        <taxon>ecological metagenomes</taxon>
    </lineage>
</organism>
<evidence type="ECO:0000259" key="1">
    <source>
        <dbReference type="Pfam" id="PF07287"/>
    </source>
</evidence>
<dbReference type="AlphaFoldDB" id="A0A381V2E7"/>
<proteinExistence type="predicted"/>
<gene>
    <name evidence="2" type="ORF">METZ01_LOCUS87413</name>
</gene>
<feature type="domain" description="Acyclic terpene utilisation N-terminal" evidence="1">
    <location>
        <begin position="8"/>
        <end position="412"/>
    </location>
</feature>
<sequence length="413" mass="43661">MPRQRPYRIGTGAGFSSDRLDPAIDLVKRGRLDTIVFECVGERTLAFGHRDRQADPAAGYNRLLEARLRAMLPLCQTHGTRLITNMGVANPQGAAEVALRVARDLDLTGLRIAVVTGDDVLGHITSDTHLAEPDCSVAEIGRIPIGANAYLGAQAIAPALKAGADLIITGRVADPALFLAPLAHHFDWADDDWPTLGGGTLVGHLLECAAQVTGGYFADPGYKDVANLAFVGFPLAEVDAGGNAVITKLPGTGGCVNTRTVKEQMLYEVHDPSAYLTPDVTADFSDARVSPSGDDRVQVSGASGTKRPHDLKVTVAFDGGYLAEAEVSYAGSGAIERARVAGQIVEERLAAIHGIDAPCRTDLIGMNALHGIQPKKSSDIRDVRLRIALRSPDPQDADAVLWEVEALLCCGPA</sequence>
<accession>A0A381V2E7</accession>
<dbReference type="Pfam" id="PF07287">
    <property type="entry name" value="AtuA"/>
    <property type="match status" value="1"/>
</dbReference>
<dbReference type="PANTHER" id="PTHR47472">
    <property type="entry name" value="PROPIONYL-COA CARBOXYLASE"/>
    <property type="match status" value="1"/>
</dbReference>
<reference evidence="2" key="1">
    <citation type="submission" date="2018-05" db="EMBL/GenBank/DDBJ databases">
        <authorList>
            <person name="Lanie J.A."/>
            <person name="Ng W.-L."/>
            <person name="Kazmierczak K.M."/>
            <person name="Andrzejewski T.M."/>
            <person name="Davidsen T.M."/>
            <person name="Wayne K.J."/>
            <person name="Tettelin H."/>
            <person name="Glass J.I."/>
            <person name="Rusch D."/>
            <person name="Podicherti R."/>
            <person name="Tsui H.-C.T."/>
            <person name="Winkler M.E."/>
        </authorList>
    </citation>
    <scope>NUCLEOTIDE SEQUENCE</scope>
</reference>
<name>A0A381V2E7_9ZZZZ</name>
<protein>
    <recommendedName>
        <fullName evidence="1">Acyclic terpene utilisation N-terminal domain-containing protein</fullName>
    </recommendedName>
</protein>